<keyword evidence="3" id="KW-0472">Membrane</keyword>
<dbReference type="Pfam" id="PF12849">
    <property type="entry name" value="PBP_like_2"/>
    <property type="match status" value="1"/>
</dbReference>
<dbReference type="PANTHER" id="PTHR42996">
    <property type="entry name" value="PHOSPHATE-BINDING PROTEIN PSTS"/>
    <property type="match status" value="1"/>
</dbReference>
<feature type="compositionally biased region" description="Gly residues" evidence="2">
    <location>
        <begin position="428"/>
        <end position="476"/>
    </location>
</feature>
<feature type="signal peptide" evidence="4">
    <location>
        <begin position="1"/>
        <end position="34"/>
    </location>
</feature>
<dbReference type="InterPro" id="IPR050962">
    <property type="entry name" value="Phosphate-bind_PstS"/>
</dbReference>
<evidence type="ECO:0000259" key="5">
    <source>
        <dbReference type="Pfam" id="PF12849"/>
    </source>
</evidence>
<feature type="chain" id="PRO_5047027036" evidence="4">
    <location>
        <begin position="35"/>
        <end position="576"/>
    </location>
</feature>
<organism evidence="6 7">
    <name type="scientific">Dactylosporangium vinaceum</name>
    <dbReference type="NCBI Taxonomy" id="53362"/>
    <lineage>
        <taxon>Bacteria</taxon>
        <taxon>Bacillati</taxon>
        <taxon>Actinomycetota</taxon>
        <taxon>Actinomycetes</taxon>
        <taxon>Micromonosporales</taxon>
        <taxon>Micromonosporaceae</taxon>
        <taxon>Dactylosporangium</taxon>
    </lineage>
</organism>
<protein>
    <submittedName>
        <fullName evidence="6">Phosphate ABC transporter substrate-binding protein PstS</fullName>
    </submittedName>
</protein>
<keyword evidence="7" id="KW-1185">Reference proteome</keyword>
<keyword evidence="4" id="KW-0732">Signal</keyword>
<feature type="transmembrane region" description="Helical" evidence="3">
    <location>
        <begin position="539"/>
        <end position="560"/>
    </location>
</feature>
<accession>A0ABV5MSU8</accession>
<dbReference type="RefSeq" id="WP_223101357.1">
    <property type="nucleotide sequence ID" value="NZ_CP061913.1"/>
</dbReference>
<dbReference type="PANTHER" id="PTHR42996:SF1">
    <property type="entry name" value="PHOSPHATE-BINDING PROTEIN PSTS"/>
    <property type="match status" value="1"/>
</dbReference>
<keyword evidence="3" id="KW-1133">Transmembrane helix</keyword>
<dbReference type="SUPFAM" id="SSF53850">
    <property type="entry name" value="Periplasmic binding protein-like II"/>
    <property type="match status" value="1"/>
</dbReference>
<gene>
    <name evidence="6" type="ORF">ACFFTR_53450</name>
</gene>
<feature type="compositionally biased region" description="Polar residues" evidence="2">
    <location>
        <begin position="395"/>
        <end position="408"/>
    </location>
</feature>
<dbReference type="Proteomes" id="UP001589608">
    <property type="component" value="Unassembled WGS sequence"/>
</dbReference>
<dbReference type="InterPro" id="IPR024370">
    <property type="entry name" value="PBP_domain"/>
</dbReference>
<name>A0ABV5MSU8_9ACTN</name>
<evidence type="ECO:0000313" key="6">
    <source>
        <dbReference type="EMBL" id="MFB9451926.1"/>
    </source>
</evidence>
<evidence type="ECO:0000256" key="2">
    <source>
        <dbReference type="SAM" id="MobiDB-lite"/>
    </source>
</evidence>
<dbReference type="Gene3D" id="3.40.190.10">
    <property type="entry name" value="Periplasmic binding protein-like II"/>
    <property type="match status" value="2"/>
</dbReference>
<evidence type="ECO:0000313" key="7">
    <source>
        <dbReference type="Proteomes" id="UP001589608"/>
    </source>
</evidence>
<feature type="domain" description="PBP" evidence="5">
    <location>
        <begin position="40"/>
        <end position="351"/>
    </location>
</feature>
<sequence>MNTRRIRWRRRTAVLITALCAAFVSLVPANPARAADFVPISGGGSTWSYNAFQAWITNVKQYQMRVDYERTGSTVGRNKFREGTLDWAASDIPYGVKDGINPDPPPARGYVYMPDTAGGTTFMYNLKIGASRVTNLRLSGENIAKIFTGVITRWNDPAIKADNPGLSLPGITIVPVVRSDGSGSSAQFTQWMVAQQPALWTAYCGKVHRDPCTQTSAYPVLGGSAMIGQAGDLGVSGYVAQADAVGSIGYVEYSYALAARFPVAKVLNKAGYYTEPTAGHVAVSLLKAKINNDRNDRATYLTQDLTDVYANTDPRTYVLSSYSYMILPTTNEYGFTNQKGYTLGEFGKYLLCQGQSQVNALGYSALPINLVQAGFGQLSQVPGAQVPATDISKCNNPTFSTDGTNTLAKNDPNPPACDRQGSTQCTTGTGGTGTGTGGNSNGNANNGGTGNNGTNGGTTNTGGTGNTAGNGTGTGTGTNASGAPTGAAGSTPTCDPDTGICSGGDGAGGGGQGGGSGTAGQVDAAAVETSPALGNGMELALMVVAAALLLGLGLIPPLTAQYGANRRARRNRTEGF</sequence>
<proteinExistence type="inferred from homology"/>
<comment type="caution">
    <text evidence="6">The sequence shown here is derived from an EMBL/GenBank/DDBJ whole genome shotgun (WGS) entry which is preliminary data.</text>
</comment>
<evidence type="ECO:0000256" key="3">
    <source>
        <dbReference type="SAM" id="Phobius"/>
    </source>
</evidence>
<keyword evidence="3" id="KW-0812">Transmembrane</keyword>
<evidence type="ECO:0000256" key="4">
    <source>
        <dbReference type="SAM" id="SignalP"/>
    </source>
</evidence>
<dbReference type="CDD" id="cd13565">
    <property type="entry name" value="PBP2_PstS"/>
    <property type="match status" value="1"/>
</dbReference>
<feature type="region of interest" description="Disordered" evidence="2">
    <location>
        <begin position="395"/>
        <end position="492"/>
    </location>
</feature>
<feature type="compositionally biased region" description="Low complexity" evidence="2">
    <location>
        <begin position="477"/>
        <end position="492"/>
    </location>
</feature>
<dbReference type="EMBL" id="JBHMCA010000096">
    <property type="protein sequence ID" value="MFB9451926.1"/>
    <property type="molecule type" value="Genomic_DNA"/>
</dbReference>
<comment type="similarity">
    <text evidence="1">Belongs to the PstS family.</text>
</comment>
<evidence type="ECO:0000256" key="1">
    <source>
        <dbReference type="ARBA" id="ARBA00008725"/>
    </source>
</evidence>
<reference evidence="6 7" key="1">
    <citation type="submission" date="2024-09" db="EMBL/GenBank/DDBJ databases">
        <authorList>
            <person name="Sun Q."/>
            <person name="Mori K."/>
        </authorList>
    </citation>
    <scope>NUCLEOTIDE SEQUENCE [LARGE SCALE GENOMIC DNA]</scope>
    <source>
        <strain evidence="6 7">JCM 3307</strain>
    </source>
</reference>